<feature type="compositionally biased region" description="Low complexity" evidence="1">
    <location>
        <begin position="455"/>
        <end position="471"/>
    </location>
</feature>
<evidence type="ECO:0000256" key="1">
    <source>
        <dbReference type="SAM" id="MobiDB-lite"/>
    </source>
</evidence>
<name>A0AAD7DT45_MYCRO</name>
<feature type="compositionally biased region" description="Low complexity" evidence="1">
    <location>
        <begin position="398"/>
        <end position="407"/>
    </location>
</feature>
<keyword evidence="3" id="KW-1185">Reference proteome</keyword>
<feature type="region of interest" description="Disordered" evidence="1">
    <location>
        <begin position="1"/>
        <end position="51"/>
    </location>
</feature>
<accession>A0AAD7DT45</accession>
<organism evidence="2 3">
    <name type="scientific">Mycena rosella</name>
    <name type="common">Pink bonnet</name>
    <name type="synonym">Agaricus rosellus</name>
    <dbReference type="NCBI Taxonomy" id="1033263"/>
    <lineage>
        <taxon>Eukaryota</taxon>
        <taxon>Fungi</taxon>
        <taxon>Dikarya</taxon>
        <taxon>Basidiomycota</taxon>
        <taxon>Agaricomycotina</taxon>
        <taxon>Agaricomycetes</taxon>
        <taxon>Agaricomycetidae</taxon>
        <taxon>Agaricales</taxon>
        <taxon>Marasmiineae</taxon>
        <taxon>Mycenaceae</taxon>
        <taxon>Mycena</taxon>
    </lineage>
</organism>
<comment type="caution">
    <text evidence="2">The sequence shown here is derived from an EMBL/GenBank/DDBJ whole genome shotgun (WGS) entry which is preliminary data.</text>
</comment>
<dbReference type="Proteomes" id="UP001221757">
    <property type="component" value="Unassembled WGS sequence"/>
</dbReference>
<feature type="region of interest" description="Disordered" evidence="1">
    <location>
        <begin position="447"/>
        <end position="477"/>
    </location>
</feature>
<proteinExistence type="predicted"/>
<reference evidence="2" key="1">
    <citation type="submission" date="2023-03" db="EMBL/GenBank/DDBJ databases">
        <title>Massive genome expansion in bonnet fungi (Mycena s.s.) driven by repeated elements and novel gene families across ecological guilds.</title>
        <authorList>
            <consortium name="Lawrence Berkeley National Laboratory"/>
            <person name="Harder C.B."/>
            <person name="Miyauchi S."/>
            <person name="Viragh M."/>
            <person name="Kuo A."/>
            <person name="Thoen E."/>
            <person name="Andreopoulos B."/>
            <person name="Lu D."/>
            <person name="Skrede I."/>
            <person name="Drula E."/>
            <person name="Henrissat B."/>
            <person name="Morin E."/>
            <person name="Kohler A."/>
            <person name="Barry K."/>
            <person name="LaButti K."/>
            <person name="Morin E."/>
            <person name="Salamov A."/>
            <person name="Lipzen A."/>
            <person name="Mereny Z."/>
            <person name="Hegedus B."/>
            <person name="Baldrian P."/>
            <person name="Stursova M."/>
            <person name="Weitz H."/>
            <person name="Taylor A."/>
            <person name="Grigoriev I.V."/>
            <person name="Nagy L.G."/>
            <person name="Martin F."/>
            <person name="Kauserud H."/>
        </authorList>
    </citation>
    <scope>NUCLEOTIDE SEQUENCE</scope>
    <source>
        <strain evidence="2">CBHHK067</strain>
    </source>
</reference>
<feature type="compositionally biased region" description="Pro residues" evidence="1">
    <location>
        <begin position="411"/>
        <end position="426"/>
    </location>
</feature>
<feature type="region of interest" description="Disordered" evidence="1">
    <location>
        <begin position="355"/>
        <end position="434"/>
    </location>
</feature>
<evidence type="ECO:0000313" key="3">
    <source>
        <dbReference type="Proteomes" id="UP001221757"/>
    </source>
</evidence>
<protein>
    <submittedName>
        <fullName evidence="2">Uncharacterized protein</fullName>
    </submittedName>
</protein>
<feature type="compositionally biased region" description="Low complexity" evidence="1">
    <location>
        <begin position="362"/>
        <end position="372"/>
    </location>
</feature>
<gene>
    <name evidence="2" type="ORF">B0H17DRAFT_1177678</name>
</gene>
<sequence length="629" mass="69254">MITQARRSVAARLQEKRKTDLPPPSHYPIPYNEDVPMPASPEDDLGHSASNPAASFDTAAAFDTAATRAAESFAAFNDNNSITVQLEDQGQFISRAVYPTYEIWRQQMHGISYATSVPMHFELKEGEEAPPLRVQDLSCVLRTFQDCMMEDGLKDFFMLSRKLNAAENPETLGSRKRKFGKLVDMYDHRAFLALVGAHVNEDSSVGAVVGTGELRDDKSKIENTYLRRLRPTPDLLGPCCPYKIRDLRACFLLRFITASCPKKKIPKRVRRAGSVKGEIYRRQDCVAAVGGVQSSSGGCGEGAVERSEAVQAHIPPSLQVCKQSGVSVGARPQPHPAIPALHSLYSAFHTRAPTLRLHDSRSAPLRSASLRPRTSRTPHSVRTPRAPPAPHRRHVSSRLLRTTATGRPPRPRPPYRTPHPASPHPAPLRTRSPPFTLRTSLRKLVPAHTPSALHTPRTSTSTANPASSAPRKPALSNSRAACWLRPYSAPHSTRPRSAFMTPSASPLRTQAQMSSLSNPSPLHREELTRKGESIARRRRREEGASVAMRPAQLSETLPGHCESARTWRELLTSLTVATYPVIHGSSSRFGTTLSVILERREPLHCTRFCAYSSDALAPPDESTPGSQCN</sequence>
<dbReference type="AlphaFoldDB" id="A0AAD7DT45"/>
<evidence type="ECO:0000313" key="2">
    <source>
        <dbReference type="EMBL" id="KAJ7697458.1"/>
    </source>
</evidence>
<dbReference type="EMBL" id="JARKIE010000030">
    <property type="protein sequence ID" value="KAJ7697458.1"/>
    <property type="molecule type" value="Genomic_DNA"/>
</dbReference>